<organism evidence="8 9">
    <name type="scientific">Sungouiella intermedia</name>
    <dbReference type="NCBI Taxonomy" id="45354"/>
    <lineage>
        <taxon>Eukaryota</taxon>
        <taxon>Fungi</taxon>
        <taxon>Dikarya</taxon>
        <taxon>Ascomycota</taxon>
        <taxon>Saccharomycotina</taxon>
        <taxon>Pichiomycetes</taxon>
        <taxon>Metschnikowiaceae</taxon>
        <taxon>Sungouiella</taxon>
    </lineage>
</organism>
<dbReference type="GO" id="GO:0008422">
    <property type="term" value="F:beta-glucosidase activity"/>
    <property type="evidence" value="ECO:0007669"/>
    <property type="project" value="UniProtKB-EC"/>
</dbReference>
<dbReference type="Gene3D" id="3.20.20.300">
    <property type="entry name" value="Glycoside hydrolase, family 3, N-terminal domain"/>
    <property type="match status" value="1"/>
</dbReference>
<dbReference type="Gene3D" id="3.40.50.1700">
    <property type="entry name" value="Glycoside hydrolase family 3 C-terminal domain"/>
    <property type="match status" value="1"/>
</dbReference>
<dbReference type="PANTHER" id="PTHR42715">
    <property type="entry name" value="BETA-GLUCOSIDASE"/>
    <property type="match status" value="1"/>
</dbReference>
<name>A0A1L0BUI6_9ASCO</name>
<feature type="domain" description="PA14" evidence="7">
    <location>
        <begin position="408"/>
        <end position="568"/>
    </location>
</feature>
<dbReference type="EMBL" id="LT635767">
    <property type="protein sequence ID" value="SGZ54931.1"/>
    <property type="molecule type" value="Genomic_DNA"/>
</dbReference>
<dbReference type="InterPro" id="IPR002772">
    <property type="entry name" value="Glyco_hydro_3_C"/>
</dbReference>
<dbReference type="PANTHER" id="PTHR42715:SF27">
    <property type="entry name" value="BETA-GLUCOSIDASE-RELATED"/>
    <property type="match status" value="1"/>
</dbReference>
<evidence type="ECO:0000259" key="7">
    <source>
        <dbReference type="PROSITE" id="PS51820"/>
    </source>
</evidence>
<dbReference type="InterPro" id="IPR017853">
    <property type="entry name" value="GH"/>
</dbReference>
<comment type="pathway">
    <text evidence="6">Glycan metabolism; cellulose degradation.</text>
</comment>
<dbReference type="InterPro" id="IPR001764">
    <property type="entry name" value="Glyco_hydro_3_N"/>
</dbReference>
<evidence type="ECO:0000313" key="9">
    <source>
        <dbReference type="Proteomes" id="UP000182259"/>
    </source>
</evidence>
<protein>
    <recommendedName>
        <fullName evidence="3 6">beta-glucosidase</fullName>
        <ecNumber evidence="3 6">3.2.1.21</ecNumber>
    </recommendedName>
</protein>
<dbReference type="UniPathway" id="UPA00696"/>
<dbReference type="Pfam" id="PF01915">
    <property type="entry name" value="Glyco_hydro_3_C"/>
    <property type="match status" value="1"/>
</dbReference>
<dbReference type="InterPro" id="IPR036881">
    <property type="entry name" value="Glyco_hydro_3_C_sf"/>
</dbReference>
<dbReference type="PROSITE" id="PS00775">
    <property type="entry name" value="GLYCOSYL_HYDROL_F3"/>
    <property type="match status" value="1"/>
</dbReference>
<dbReference type="InterPro" id="IPR019800">
    <property type="entry name" value="Glyco_hydro_3_AS"/>
</dbReference>
<dbReference type="Pfam" id="PF14310">
    <property type="entry name" value="Fn3-like"/>
    <property type="match status" value="1"/>
</dbReference>
<comment type="similarity">
    <text evidence="2 6">Belongs to the glycosyl hydrolase 3 family.</text>
</comment>
<evidence type="ECO:0000256" key="2">
    <source>
        <dbReference type="ARBA" id="ARBA00005336"/>
    </source>
</evidence>
<dbReference type="InterPro" id="IPR037524">
    <property type="entry name" value="PA14/GLEYA"/>
</dbReference>
<evidence type="ECO:0000256" key="6">
    <source>
        <dbReference type="RuleBase" id="RU361161"/>
    </source>
</evidence>
<dbReference type="InterPro" id="IPR050288">
    <property type="entry name" value="Cellulose_deg_GH3"/>
</dbReference>
<dbReference type="SUPFAM" id="SSF52279">
    <property type="entry name" value="Beta-D-glucan exohydrolase, C-terminal domain"/>
    <property type="match status" value="1"/>
</dbReference>
<dbReference type="Gene3D" id="2.60.120.260">
    <property type="entry name" value="Galactose-binding domain-like"/>
    <property type="match status" value="1"/>
</dbReference>
<dbReference type="Proteomes" id="UP000182259">
    <property type="component" value="Chromosome IV"/>
</dbReference>
<proteinExistence type="inferred from homology"/>
<evidence type="ECO:0000256" key="3">
    <source>
        <dbReference type="ARBA" id="ARBA00012744"/>
    </source>
</evidence>
<keyword evidence="6" id="KW-0119">Carbohydrate metabolism</keyword>
<dbReference type="FunFam" id="3.20.20.300:FF:000006">
    <property type="entry name" value="Beta-glucosidase H"/>
    <property type="match status" value="1"/>
</dbReference>
<evidence type="ECO:0000256" key="5">
    <source>
        <dbReference type="ARBA" id="ARBA00023295"/>
    </source>
</evidence>
<dbReference type="EC" id="3.2.1.21" evidence="3 6"/>
<dbReference type="InterPro" id="IPR026891">
    <property type="entry name" value="Fn3-like"/>
</dbReference>
<dbReference type="PRINTS" id="PR00133">
    <property type="entry name" value="GLHYDRLASE3"/>
</dbReference>
<dbReference type="InterPro" id="IPR011658">
    <property type="entry name" value="PA14_dom"/>
</dbReference>
<dbReference type="SUPFAM" id="SSF51445">
    <property type="entry name" value="(Trans)glycosidases"/>
    <property type="match status" value="1"/>
</dbReference>
<dbReference type="Pfam" id="PF00933">
    <property type="entry name" value="Glyco_hydro_3"/>
    <property type="match status" value="1"/>
</dbReference>
<dbReference type="SMART" id="SM00758">
    <property type="entry name" value="PA14"/>
    <property type="match status" value="1"/>
</dbReference>
<dbReference type="AlphaFoldDB" id="A0A1L0BUI6"/>
<evidence type="ECO:0000313" key="8">
    <source>
        <dbReference type="EMBL" id="SGZ54931.1"/>
    </source>
</evidence>
<evidence type="ECO:0000256" key="1">
    <source>
        <dbReference type="ARBA" id="ARBA00000448"/>
    </source>
</evidence>
<dbReference type="SMART" id="SM01217">
    <property type="entry name" value="Fn3_like"/>
    <property type="match status" value="1"/>
</dbReference>
<dbReference type="FunFam" id="2.60.40.10:FF:000495">
    <property type="entry name" value="Periplasmic beta-glucosidase"/>
    <property type="match status" value="1"/>
</dbReference>
<evidence type="ECO:0000256" key="4">
    <source>
        <dbReference type="ARBA" id="ARBA00022801"/>
    </source>
</evidence>
<reference evidence="8 9" key="1">
    <citation type="submission" date="2016-10" db="EMBL/GenBank/DDBJ databases">
        <authorList>
            <person name="de Groot N.N."/>
        </authorList>
    </citation>
    <scope>NUCLEOTIDE SEQUENCE [LARGE SCALE GENOMIC DNA]</scope>
    <source>
        <strain evidence="8 9">PYCC 4715</strain>
    </source>
</reference>
<keyword evidence="5 6" id="KW-0326">Glycosidase</keyword>
<dbReference type="InterPro" id="IPR036962">
    <property type="entry name" value="Glyco_hydro_3_N_sf"/>
</dbReference>
<comment type="catalytic activity">
    <reaction evidence="1 6">
        <text>Hydrolysis of terminal, non-reducing beta-D-glucosyl residues with release of beta-D-glucose.</text>
        <dbReference type="EC" id="3.2.1.21"/>
    </reaction>
</comment>
<dbReference type="Gene3D" id="2.60.40.10">
    <property type="entry name" value="Immunoglobulins"/>
    <property type="match status" value="1"/>
</dbReference>
<dbReference type="PROSITE" id="PS51820">
    <property type="entry name" value="PA14"/>
    <property type="match status" value="1"/>
</dbReference>
<keyword evidence="6" id="KW-0624">Polysaccharide degradation</keyword>
<dbReference type="InterPro" id="IPR013783">
    <property type="entry name" value="Ig-like_fold"/>
</dbReference>
<dbReference type="Pfam" id="PF07691">
    <property type="entry name" value="PA14"/>
    <property type="match status" value="1"/>
</dbReference>
<sequence length="844" mass="92770">MPQLDVEQLLTELTLSEKISLLAGLNAWQTVPIDRLDIPSVTVSDGPNGIRGTRFFDAVPSNCFPCGTGVASTFNKDLLVEAGKLMSKEAKMKGAHCILGPTCNIARGPLGGRAFESYSEDPALSGHMAAAIVNGIQLGNVVACLKHYVCNDQEDERKGVDTIISERALREVYLKPFQIAVRDANPKSIMTAYNKVNGEHVSQSKKLLQDVLREEWKWDGLVMSDWYGVYTTKEALDAGLNLEMPGPTRFREDVQTSHMVVCNEIHRDVIDDNCRYVLHFINDCLEAGIPKDQKESQNDDPAAGELLRKVGGESIVLLKNEGNILPLSAEKANGNEVIAVIGPNAKAERNSGGGSASLRARYTVSPYDGIVKKVEERAGKNAVVVEHSLGAYLDKTLPDIGSILTKENGEKGFTVSFFREAPGTENREAFDVISSDSSKLFLTDYKSPKLPAGTQLYYADMEGYYTPDETATYEFGCSCLGTAQMFLDGKLIVDNKTKQVKGDAFFLGMGTREERALVQLEKGKKYKLKVEYGTRPTSNLVTEYQETGGVYFGAEIKTTDEEALEKAVELAKKADKVVLVTGLSKEWESEGFDRPDMDVPGWTDKLVAEVAKVNKNVVVVNQSGSPVTMPWINDVKGLVQAWFGGNELGNAIADVLFGDVNPSGKLSLSFPERLEHNPSYLNYGSTNGRVLYGEDVFVGYKYYEKVDRKPLFPFGFGLSYTTFDYKNTKASVEGDEVVASIDVTNSGKVDGAAVVQLYVKAHNPRVIRPVKELRDFGKVFLKAGETKTVTIKLPLLEATSYWDSYKNKWLSEKDTYSVILASSSDNVVGEAEITTEADKYWLGV</sequence>
<gene>
    <name evidence="8" type="ORF">SAMEA4029009_CIC11G00000003772</name>
</gene>
<accession>A0A1L0BUI6</accession>
<keyword evidence="4 6" id="KW-0378">Hydrolase</keyword>
<dbReference type="GO" id="GO:0030245">
    <property type="term" value="P:cellulose catabolic process"/>
    <property type="evidence" value="ECO:0007669"/>
    <property type="project" value="UniProtKB-UniPathway"/>
</dbReference>